<reference evidence="5 6" key="1">
    <citation type="submission" date="2016-01" db="EMBL/GenBank/DDBJ databases">
        <title>Isolation and characterization of bacteriophages from East Africa Rift Valley soda lakes.</title>
        <authorList>
            <person name="van Zyl L.J."/>
            <person name="Nemavhulani S."/>
            <person name="Cowan D.A."/>
            <person name="Trindade M.I."/>
        </authorList>
    </citation>
    <scope>NUCLEOTIDE SEQUENCE [LARGE SCALE GENOMIC DNA]</scope>
</reference>
<dbReference type="RefSeq" id="YP_009275318.1">
    <property type="nucleotide sequence ID" value="NC_030925.1"/>
</dbReference>
<keyword evidence="3" id="KW-0862">Zinc</keyword>
<dbReference type="Gene3D" id="3.40.1360.10">
    <property type="match status" value="1"/>
</dbReference>
<keyword evidence="6" id="KW-1185">Reference proteome</keyword>
<keyword evidence="1" id="KW-0479">Metal-binding</keyword>
<name>A0A142F1H1_9CAUD</name>
<dbReference type="InterPro" id="IPR002694">
    <property type="entry name" value="Znf_CHC2"/>
</dbReference>
<dbReference type="OrthoDB" id="3519at10239"/>
<dbReference type="SUPFAM" id="SSF57783">
    <property type="entry name" value="Zinc beta-ribbon"/>
    <property type="match status" value="1"/>
</dbReference>
<dbReference type="GO" id="GO:0006269">
    <property type="term" value="P:DNA replication, synthesis of primer"/>
    <property type="evidence" value="ECO:0007669"/>
    <property type="project" value="TreeGrafter"/>
</dbReference>
<dbReference type="SMART" id="SM00400">
    <property type="entry name" value="ZnF_CHCC"/>
    <property type="match status" value="1"/>
</dbReference>
<keyword evidence="2" id="KW-0863">Zinc-finger</keyword>
<dbReference type="GO" id="GO:0008270">
    <property type="term" value="F:zinc ion binding"/>
    <property type="evidence" value="ECO:0007669"/>
    <property type="project" value="UniProtKB-KW"/>
</dbReference>
<protein>
    <submittedName>
        <fullName evidence="5">DNA primase-like protein</fullName>
    </submittedName>
</protein>
<dbReference type="GeneID" id="28799513"/>
<accession>A0A142F1H1</accession>
<dbReference type="Gene3D" id="3.90.580.10">
    <property type="entry name" value="Zinc finger, CHC2-type domain"/>
    <property type="match status" value="1"/>
</dbReference>
<dbReference type="GO" id="GO:0003899">
    <property type="term" value="F:DNA-directed RNA polymerase activity"/>
    <property type="evidence" value="ECO:0007669"/>
    <property type="project" value="InterPro"/>
</dbReference>
<dbReference type="Pfam" id="PF01807">
    <property type="entry name" value="Zn_ribbon_DnaG"/>
    <property type="match status" value="1"/>
</dbReference>
<evidence type="ECO:0000256" key="1">
    <source>
        <dbReference type="ARBA" id="ARBA00022723"/>
    </source>
</evidence>
<dbReference type="PANTHER" id="PTHR30313:SF2">
    <property type="entry name" value="DNA PRIMASE"/>
    <property type="match status" value="1"/>
</dbReference>
<dbReference type="GO" id="GO:0003677">
    <property type="term" value="F:DNA binding"/>
    <property type="evidence" value="ECO:0007669"/>
    <property type="project" value="InterPro"/>
</dbReference>
<sequence>MFIDLLRQELGASKSAGGEVRFCCPFCGESDYKFYVKEDNGLYLCFKCEEKGNPVTFVMNYFSVPYNEAVDILETFDYDVESEKNSSSLSQYGGELTLEEKLRIHIMREGQPLKLDVRNSKLRLPVLPSNTKTLMDNFNNSEAAPFFKYLHSRGVTLEQIQKHQMSYVIHGEVQLESGKPLTLRNHLVFFTFNQEGDPVYWNTRSIEISPFIKSFNAPSRVDEYSKNNTIFNLNNARKTDKIVVTEGVFNALTVGESGVATFGKKVTDLQIRLLLDYTSESRQPIYLFLDSDAWDSMISVANRIYSIEPNREVFFVFTGTDEDANDLGHKRCQEEISKAFKADSFGQLRLKLANV</sequence>
<dbReference type="Proteomes" id="UP000201588">
    <property type="component" value="Segment"/>
</dbReference>
<dbReference type="EMBL" id="KU640380">
    <property type="protein sequence ID" value="AMQ66628.1"/>
    <property type="molecule type" value="Genomic_DNA"/>
</dbReference>
<dbReference type="SUPFAM" id="SSF56731">
    <property type="entry name" value="DNA primase core"/>
    <property type="match status" value="1"/>
</dbReference>
<dbReference type="InterPro" id="IPR036977">
    <property type="entry name" value="DNA_primase_Znf_CHC2"/>
</dbReference>
<dbReference type="KEGG" id="vg:28799513"/>
<organism evidence="5 6">
    <name type="scientific">Bacillus phage Shbh1</name>
    <dbReference type="NCBI Taxonomy" id="1796992"/>
    <lineage>
        <taxon>Viruses</taxon>
        <taxon>Duplodnaviria</taxon>
        <taxon>Heunggongvirae</taxon>
        <taxon>Uroviricota</taxon>
        <taxon>Caudoviricetes</taxon>
        <taxon>Herelleviridae</taxon>
        <taxon>Bastillevirinae</taxon>
        <taxon>Shalavirus</taxon>
        <taxon>Shalavirus Shbh1</taxon>
    </lineage>
</organism>
<proteinExistence type="predicted"/>
<feature type="domain" description="Zinc finger CHC2-type" evidence="4">
    <location>
        <begin position="23"/>
        <end position="74"/>
    </location>
</feature>
<evidence type="ECO:0000256" key="2">
    <source>
        <dbReference type="ARBA" id="ARBA00022771"/>
    </source>
</evidence>
<evidence type="ECO:0000256" key="3">
    <source>
        <dbReference type="ARBA" id="ARBA00022833"/>
    </source>
</evidence>
<evidence type="ECO:0000313" key="6">
    <source>
        <dbReference type="Proteomes" id="UP000201588"/>
    </source>
</evidence>
<dbReference type="InterPro" id="IPR050219">
    <property type="entry name" value="DnaG_primase"/>
</dbReference>
<dbReference type="PANTHER" id="PTHR30313">
    <property type="entry name" value="DNA PRIMASE"/>
    <property type="match status" value="1"/>
</dbReference>
<evidence type="ECO:0000313" key="5">
    <source>
        <dbReference type="EMBL" id="AMQ66628.1"/>
    </source>
</evidence>
<evidence type="ECO:0000259" key="4">
    <source>
        <dbReference type="SMART" id="SM00400"/>
    </source>
</evidence>